<dbReference type="PANTHER" id="PTHR35668:SF1">
    <property type="entry name" value="PROTEIN SHORTAGE IN CHIASMATA 1 ORTHOLOG"/>
    <property type="match status" value="1"/>
</dbReference>
<feature type="compositionally biased region" description="Polar residues" evidence="1">
    <location>
        <begin position="609"/>
        <end position="625"/>
    </location>
</feature>
<dbReference type="RefSeq" id="XP_012938826.2">
    <property type="nucleotide sequence ID" value="XM_013083372.2"/>
</dbReference>
<feature type="compositionally biased region" description="Polar residues" evidence="1">
    <location>
        <begin position="111"/>
        <end position="135"/>
    </location>
</feature>
<dbReference type="Proteomes" id="UP000694888">
    <property type="component" value="Unplaced"/>
</dbReference>
<proteinExistence type="predicted"/>
<protein>
    <submittedName>
        <fullName evidence="3">Uncharacterized protein LOC106011964</fullName>
    </submittedName>
</protein>
<dbReference type="GeneID" id="106011964"/>
<evidence type="ECO:0000313" key="3">
    <source>
        <dbReference type="RefSeq" id="XP_012938826.2"/>
    </source>
</evidence>
<feature type="region of interest" description="Disordered" evidence="1">
    <location>
        <begin position="589"/>
        <end position="625"/>
    </location>
</feature>
<dbReference type="Pfam" id="PF17825">
    <property type="entry name" value="DUF5587"/>
    <property type="match status" value="1"/>
</dbReference>
<reference evidence="3" key="1">
    <citation type="submission" date="2025-08" db="UniProtKB">
        <authorList>
            <consortium name="RefSeq"/>
        </authorList>
    </citation>
    <scope>IDENTIFICATION</scope>
</reference>
<evidence type="ECO:0000256" key="1">
    <source>
        <dbReference type="SAM" id="MobiDB-lite"/>
    </source>
</evidence>
<gene>
    <name evidence="3" type="primary">LOC106011964</name>
</gene>
<feature type="region of interest" description="Disordered" evidence="1">
    <location>
        <begin position="111"/>
        <end position="152"/>
    </location>
</feature>
<sequence length="719" mass="81869">MFQILLAASAESVAKHVQTLVQICKSAHHCDERAWLTSDMTKGEAFLLQFPSINSLLAQLLLWKHTVEELIKMSSSDLEKNFPHIPPNVFKIFCLQKSKWKHLQQCSENSSQTSADTSVTSEKSFDSANNRTKSPLCSPPSPTLDPRDFKGTHMNTSGYAAAVSFKKMTAFDHRGTHINQSTASMKEVNIFESASMHDNQGAASSKEPASLVEKTLRQSICKPLKPWECGAALTDCTHKTFDPLQHDVPCDVHETSFENLSSVLHALEPDGRSLVPFEQKNNVFSSKRSDVVHTSDIDTAGRWIAFENVAKQRHECSEWMTYRSDPTTHLRCSEQESYNQSRPLLSGQSYEDKRLDHMLSLYGYASRKRAHDFHSDSYLHPQSPTLCAEHGSSQMNNFRQFENKFKSHWEMKQENDLDLAQVRLNPVISSRCKGNSLIPMAATTFPEFLQGYNDEQKSFNYERSNYQPEFKLLQRDCREIEAHDLEDEILAHASPGSWGTQEFRSSEGIAHHSFLWNDGRRIDMDDTLNKEYCNEIYRKPLGPIEENLLLSKSEQFARLSSADFRDKDETFRGHTSDPSLQTFRDALNKPRASSASSLEKTKSHYELTSGRTTRQTPQFSHFENNGNNPLAQQHSTINVAEQINNRNSPFHTKEHNLIPQHSLSDIEILDSTNEKVHFPVSRTLKRKIQEAANGPTQRPPELSMFADSFRNSLKVKRPL</sequence>
<dbReference type="PANTHER" id="PTHR35668">
    <property type="entry name" value="PROTEIN SHORTAGE IN CHIASMATA 1 ORTHOLOG"/>
    <property type="match status" value="1"/>
</dbReference>
<accession>A0ABM1A1B9</accession>
<keyword evidence="2" id="KW-1185">Reference proteome</keyword>
<evidence type="ECO:0000313" key="2">
    <source>
        <dbReference type="Proteomes" id="UP000694888"/>
    </source>
</evidence>
<organism evidence="2 3">
    <name type="scientific">Aplysia californica</name>
    <name type="common">California sea hare</name>
    <dbReference type="NCBI Taxonomy" id="6500"/>
    <lineage>
        <taxon>Eukaryota</taxon>
        <taxon>Metazoa</taxon>
        <taxon>Spiralia</taxon>
        <taxon>Lophotrochozoa</taxon>
        <taxon>Mollusca</taxon>
        <taxon>Gastropoda</taxon>
        <taxon>Heterobranchia</taxon>
        <taxon>Euthyneura</taxon>
        <taxon>Tectipleura</taxon>
        <taxon>Aplysiida</taxon>
        <taxon>Aplysioidea</taxon>
        <taxon>Aplysiidae</taxon>
        <taxon>Aplysia</taxon>
    </lineage>
</organism>
<dbReference type="InterPro" id="IPR039991">
    <property type="entry name" value="SHOC1"/>
</dbReference>
<name>A0ABM1A1B9_APLCA</name>